<dbReference type="Proteomes" id="UP000011715">
    <property type="component" value="Unassembled WGS sequence"/>
</dbReference>
<protein>
    <recommendedName>
        <fullName evidence="4">Phosphoglycerate mutase</fullName>
    </recommendedName>
</protein>
<accession>A0A0C4DS89</accession>
<sequence length="241" mass="26139">MPPKLIFIRHAQALHNLRNKIHDPDLTDLGREQSRTLCKHLQETLPGKLDVDLIIVSPMRRCIQTAQIGLGFLIDPPPGGKKVPVVAHAGWQEVSAKPCDTGSPLEALANEFPFVDFSKVDPVYPDKTSPAGAPYAYSKSAVLSRGQSVLRDLHSRPEKVIAVVSHSGFLRAGVCGWWFSNADYRVFDFAERSADDADTPYQLVQSESTMSGGLGTCWTIPVVLGDGIPEAEAVPAGPEEA</sequence>
<name>A0A0C4DS89_MAGP6</name>
<dbReference type="EMBL" id="GL876967">
    <property type="protein sequence ID" value="KLU83715.1"/>
    <property type="molecule type" value="Genomic_DNA"/>
</dbReference>
<dbReference type="SUPFAM" id="SSF53254">
    <property type="entry name" value="Phosphoglycerate mutase-like"/>
    <property type="match status" value="1"/>
</dbReference>
<evidence type="ECO:0000313" key="3">
    <source>
        <dbReference type="Proteomes" id="UP000011715"/>
    </source>
</evidence>
<reference evidence="1" key="1">
    <citation type="submission" date="2010-05" db="EMBL/GenBank/DDBJ databases">
        <title>The Genome Sequence of Magnaporthe poae strain ATCC 64411.</title>
        <authorList>
            <consortium name="The Broad Institute Genome Sequencing Platform"/>
            <consortium name="Broad Institute Genome Sequencing Center for Infectious Disease"/>
            <person name="Ma L.-J."/>
            <person name="Dead R."/>
            <person name="Young S."/>
            <person name="Zeng Q."/>
            <person name="Koehrsen M."/>
            <person name="Alvarado L."/>
            <person name="Berlin A."/>
            <person name="Chapman S.B."/>
            <person name="Chen Z."/>
            <person name="Freedman E."/>
            <person name="Gellesch M."/>
            <person name="Goldberg J."/>
            <person name="Griggs A."/>
            <person name="Gujja S."/>
            <person name="Heilman E.R."/>
            <person name="Heiman D."/>
            <person name="Hepburn T."/>
            <person name="Howarth C."/>
            <person name="Jen D."/>
            <person name="Larson L."/>
            <person name="Mehta T."/>
            <person name="Neiman D."/>
            <person name="Pearson M."/>
            <person name="Roberts A."/>
            <person name="Saif S."/>
            <person name="Shea T."/>
            <person name="Shenoy N."/>
            <person name="Sisk P."/>
            <person name="Stolte C."/>
            <person name="Sykes S."/>
            <person name="Walk T."/>
            <person name="White J."/>
            <person name="Yandava C."/>
            <person name="Haas B."/>
            <person name="Nusbaum C."/>
            <person name="Birren B."/>
        </authorList>
    </citation>
    <scope>NUCLEOTIDE SEQUENCE</scope>
    <source>
        <strain evidence="1">ATCC 64411</strain>
    </source>
</reference>
<reference evidence="3" key="2">
    <citation type="submission" date="2010-05" db="EMBL/GenBank/DDBJ databases">
        <title>The genome sequence of Magnaporthe poae strain ATCC 64411.</title>
        <authorList>
            <person name="Ma L.-J."/>
            <person name="Dead R."/>
            <person name="Young S."/>
            <person name="Zeng Q."/>
            <person name="Koehrsen M."/>
            <person name="Alvarado L."/>
            <person name="Berlin A."/>
            <person name="Chapman S.B."/>
            <person name="Chen Z."/>
            <person name="Freedman E."/>
            <person name="Gellesch M."/>
            <person name="Goldberg J."/>
            <person name="Griggs A."/>
            <person name="Gujja S."/>
            <person name="Heilman E.R."/>
            <person name="Heiman D."/>
            <person name="Hepburn T."/>
            <person name="Howarth C."/>
            <person name="Jen D."/>
            <person name="Larson L."/>
            <person name="Mehta T."/>
            <person name="Neiman D."/>
            <person name="Pearson M."/>
            <person name="Roberts A."/>
            <person name="Saif S."/>
            <person name="Shea T."/>
            <person name="Shenoy N."/>
            <person name="Sisk P."/>
            <person name="Stolte C."/>
            <person name="Sykes S."/>
            <person name="Walk T."/>
            <person name="White J."/>
            <person name="Yandava C."/>
            <person name="Haas B."/>
            <person name="Nusbaum C."/>
            <person name="Birren B."/>
        </authorList>
    </citation>
    <scope>NUCLEOTIDE SEQUENCE [LARGE SCALE GENOMIC DNA]</scope>
    <source>
        <strain evidence="3">ATCC 64411 / 73-15</strain>
    </source>
</reference>
<organism evidence="2 3">
    <name type="scientific">Magnaporthiopsis poae (strain ATCC 64411 / 73-15)</name>
    <name type="common">Kentucky bluegrass fungus</name>
    <name type="synonym">Magnaporthe poae</name>
    <dbReference type="NCBI Taxonomy" id="644358"/>
    <lineage>
        <taxon>Eukaryota</taxon>
        <taxon>Fungi</taxon>
        <taxon>Dikarya</taxon>
        <taxon>Ascomycota</taxon>
        <taxon>Pezizomycotina</taxon>
        <taxon>Sordariomycetes</taxon>
        <taxon>Sordariomycetidae</taxon>
        <taxon>Magnaporthales</taxon>
        <taxon>Magnaporthaceae</taxon>
        <taxon>Magnaporthiopsis</taxon>
    </lineage>
</organism>
<dbReference type="InterPro" id="IPR050275">
    <property type="entry name" value="PGM_Phosphatase"/>
</dbReference>
<dbReference type="InterPro" id="IPR029033">
    <property type="entry name" value="His_PPase_superfam"/>
</dbReference>
<dbReference type="Gene3D" id="3.40.50.1240">
    <property type="entry name" value="Phosphoglycerate mutase-like"/>
    <property type="match status" value="1"/>
</dbReference>
<dbReference type="EnsemblFungi" id="MAPG_02766T0">
    <property type="protein sequence ID" value="MAPG_02766T0"/>
    <property type="gene ID" value="MAPG_02766"/>
</dbReference>
<dbReference type="CDD" id="cd07067">
    <property type="entry name" value="HP_PGM_like"/>
    <property type="match status" value="1"/>
</dbReference>
<reference evidence="2" key="4">
    <citation type="journal article" date="2015" name="G3 (Bethesda)">
        <title>Genome sequences of three phytopathogenic species of the Magnaporthaceae family of fungi.</title>
        <authorList>
            <person name="Okagaki L.H."/>
            <person name="Nunes C.C."/>
            <person name="Sailsbery J."/>
            <person name="Clay B."/>
            <person name="Brown D."/>
            <person name="John T."/>
            <person name="Oh Y."/>
            <person name="Young N."/>
            <person name="Fitzgerald M."/>
            <person name="Haas B.J."/>
            <person name="Zeng Q."/>
            <person name="Young S."/>
            <person name="Adiconis X."/>
            <person name="Fan L."/>
            <person name="Levin J.Z."/>
            <person name="Mitchell T.K."/>
            <person name="Okubara P.A."/>
            <person name="Farman M.L."/>
            <person name="Kohn L.M."/>
            <person name="Birren B."/>
            <person name="Ma L.-J."/>
            <person name="Dean R.A."/>
        </authorList>
    </citation>
    <scope>NUCLEOTIDE SEQUENCE</scope>
    <source>
        <strain evidence="2">ATCC 64411 / 73-15</strain>
    </source>
</reference>
<proteinExistence type="predicted"/>
<dbReference type="InterPro" id="IPR013078">
    <property type="entry name" value="His_Pase_superF_clade-1"/>
</dbReference>
<dbReference type="VEuPathDB" id="FungiDB:MAPG_02766"/>
<dbReference type="eggNOG" id="KOG4754">
    <property type="taxonomic scope" value="Eukaryota"/>
</dbReference>
<dbReference type="PANTHER" id="PTHR48100">
    <property type="entry name" value="BROAD-SPECIFICITY PHOSPHATASE YOR283W-RELATED"/>
    <property type="match status" value="1"/>
</dbReference>
<evidence type="ECO:0000313" key="2">
    <source>
        <dbReference type="EnsemblFungi" id="MAPG_02766T0"/>
    </source>
</evidence>
<dbReference type="EMBL" id="ADBL01000672">
    <property type="status" value="NOT_ANNOTATED_CDS"/>
    <property type="molecule type" value="Genomic_DNA"/>
</dbReference>
<dbReference type="AlphaFoldDB" id="A0A0C4DS89"/>
<dbReference type="Pfam" id="PF00300">
    <property type="entry name" value="His_Phos_1"/>
    <property type="match status" value="1"/>
</dbReference>
<reference evidence="2" key="5">
    <citation type="submission" date="2015-06" db="UniProtKB">
        <authorList>
            <consortium name="EnsemblFungi"/>
        </authorList>
    </citation>
    <scope>IDENTIFICATION</scope>
    <source>
        <strain evidence="2">ATCC 64411</strain>
    </source>
</reference>
<evidence type="ECO:0000313" key="1">
    <source>
        <dbReference type="EMBL" id="KLU83715.1"/>
    </source>
</evidence>
<keyword evidence="3" id="KW-1185">Reference proteome</keyword>
<evidence type="ECO:0008006" key="4">
    <source>
        <dbReference type="Google" id="ProtNLM"/>
    </source>
</evidence>
<dbReference type="PANTHER" id="PTHR48100:SF24">
    <property type="entry name" value="PHOSPHOGLYCERATE MUTASE"/>
    <property type="match status" value="1"/>
</dbReference>
<dbReference type="GO" id="GO:0016791">
    <property type="term" value="F:phosphatase activity"/>
    <property type="evidence" value="ECO:0007669"/>
    <property type="project" value="TreeGrafter"/>
</dbReference>
<dbReference type="GO" id="GO:0005737">
    <property type="term" value="C:cytoplasm"/>
    <property type="evidence" value="ECO:0007669"/>
    <property type="project" value="TreeGrafter"/>
</dbReference>
<dbReference type="OrthoDB" id="496981at2759"/>
<reference evidence="1" key="3">
    <citation type="submission" date="2011-03" db="EMBL/GenBank/DDBJ databases">
        <title>Annotation of Magnaporthe poae ATCC 64411.</title>
        <authorList>
            <person name="Ma L.-J."/>
            <person name="Dead R."/>
            <person name="Young S.K."/>
            <person name="Zeng Q."/>
            <person name="Gargeya S."/>
            <person name="Fitzgerald M."/>
            <person name="Haas B."/>
            <person name="Abouelleil A."/>
            <person name="Alvarado L."/>
            <person name="Arachchi H.M."/>
            <person name="Berlin A."/>
            <person name="Brown A."/>
            <person name="Chapman S.B."/>
            <person name="Chen Z."/>
            <person name="Dunbar C."/>
            <person name="Freedman E."/>
            <person name="Gearin G."/>
            <person name="Gellesch M."/>
            <person name="Goldberg J."/>
            <person name="Griggs A."/>
            <person name="Gujja S."/>
            <person name="Heiman D."/>
            <person name="Howarth C."/>
            <person name="Larson L."/>
            <person name="Lui A."/>
            <person name="MacDonald P.J.P."/>
            <person name="Mehta T."/>
            <person name="Montmayeur A."/>
            <person name="Murphy C."/>
            <person name="Neiman D."/>
            <person name="Pearson M."/>
            <person name="Priest M."/>
            <person name="Roberts A."/>
            <person name="Saif S."/>
            <person name="Shea T."/>
            <person name="Shenoy N."/>
            <person name="Sisk P."/>
            <person name="Stolte C."/>
            <person name="Sykes S."/>
            <person name="Yandava C."/>
            <person name="Wortman J."/>
            <person name="Nusbaum C."/>
            <person name="Birren B."/>
        </authorList>
    </citation>
    <scope>NUCLEOTIDE SEQUENCE</scope>
    <source>
        <strain evidence="1">ATCC 64411</strain>
    </source>
</reference>
<dbReference type="SMART" id="SM00855">
    <property type="entry name" value="PGAM"/>
    <property type="match status" value="1"/>
</dbReference>
<dbReference type="OMA" id="NSAKPCD"/>
<gene>
    <name evidence="1" type="ORF">MAPG_02766</name>
</gene>